<dbReference type="GO" id="GO:0002949">
    <property type="term" value="P:tRNA threonylcarbamoyladenosine modification"/>
    <property type="evidence" value="ECO:0007669"/>
    <property type="project" value="InterPro"/>
</dbReference>
<evidence type="ECO:0000259" key="1">
    <source>
        <dbReference type="Pfam" id="PF00814"/>
    </source>
</evidence>
<dbReference type="InterPro" id="IPR022496">
    <property type="entry name" value="T6A_TsaB"/>
</dbReference>
<name>A0A916XA11_9SPHI</name>
<sequence>MDGKTSTLKIASGQNLHAGSLTLFIDEVLKQADLQYTDLSAVAVSKGPGSYTGLRIGVSTAKGLCYGLDKPLIAVDTIQMMADGFLNANPDFNDLVCPMIDARRLEVYTALYSPMGDELEPVSAKIIDENSYAPELRASKITFIGDGALKCQPVIANPNATFLGDNFNSAANMSGLAYQRFQAGAFEDVAYFEPFYLKDFMITVSKKKPF</sequence>
<dbReference type="Proteomes" id="UP000651668">
    <property type="component" value="Unassembled WGS sequence"/>
</dbReference>
<proteinExistence type="predicted"/>
<evidence type="ECO:0000313" key="2">
    <source>
        <dbReference type="EMBL" id="GGC58527.1"/>
    </source>
</evidence>
<dbReference type="PANTHER" id="PTHR11735">
    <property type="entry name" value="TRNA N6-ADENOSINE THREONYLCARBAMOYLTRANSFERASE"/>
    <property type="match status" value="1"/>
</dbReference>
<accession>A0A916XA11</accession>
<dbReference type="AlphaFoldDB" id="A0A916XA11"/>
<feature type="domain" description="Gcp-like" evidence="1">
    <location>
        <begin position="16"/>
        <end position="199"/>
    </location>
</feature>
<dbReference type="CDD" id="cd24032">
    <property type="entry name" value="ASKHA_NBD_TsaB"/>
    <property type="match status" value="1"/>
</dbReference>
<dbReference type="EMBL" id="BMIL01000003">
    <property type="protein sequence ID" value="GGC58527.1"/>
    <property type="molecule type" value="Genomic_DNA"/>
</dbReference>
<dbReference type="PANTHER" id="PTHR11735:SF11">
    <property type="entry name" value="TRNA THREONYLCARBAMOYLADENOSINE BIOSYNTHESIS PROTEIN TSAB"/>
    <property type="match status" value="1"/>
</dbReference>
<keyword evidence="3" id="KW-1185">Reference proteome</keyword>
<dbReference type="Gene3D" id="3.30.420.40">
    <property type="match status" value="2"/>
</dbReference>
<dbReference type="SUPFAM" id="SSF53067">
    <property type="entry name" value="Actin-like ATPase domain"/>
    <property type="match status" value="2"/>
</dbReference>
<dbReference type="Pfam" id="PF00814">
    <property type="entry name" value="TsaD"/>
    <property type="match status" value="1"/>
</dbReference>
<dbReference type="GO" id="GO:0005829">
    <property type="term" value="C:cytosol"/>
    <property type="evidence" value="ECO:0007669"/>
    <property type="project" value="TreeGrafter"/>
</dbReference>
<protein>
    <submittedName>
        <fullName evidence="2">tRNA (Adenosine(37)-N6)-threonylcarbamoyltransferase complex dimerization subunit type 1 TsaB</fullName>
    </submittedName>
</protein>
<reference evidence="2" key="2">
    <citation type="submission" date="2020-09" db="EMBL/GenBank/DDBJ databases">
        <authorList>
            <person name="Sun Q."/>
            <person name="Zhou Y."/>
        </authorList>
    </citation>
    <scope>NUCLEOTIDE SEQUENCE</scope>
    <source>
        <strain evidence="2">CGMCC 1.15343</strain>
    </source>
</reference>
<organism evidence="2 3">
    <name type="scientific">Pedobacter quisquiliarum</name>
    <dbReference type="NCBI Taxonomy" id="1834438"/>
    <lineage>
        <taxon>Bacteria</taxon>
        <taxon>Pseudomonadati</taxon>
        <taxon>Bacteroidota</taxon>
        <taxon>Sphingobacteriia</taxon>
        <taxon>Sphingobacteriales</taxon>
        <taxon>Sphingobacteriaceae</taxon>
        <taxon>Pedobacter</taxon>
    </lineage>
</organism>
<gene>
    <name evidence="2" type="ORF">GCM10011387_10220</name>
</gene>
<comment type="caution">
    <text evidence="2">The sequence shown here is derived from an EMBL/GenBank/DDBJ whole genome shotgun (WGS) entry which is preliminary data.</text>
</comment>
<dbReference type="InterPro" id="IPR000905">
    <property type="entry name" value="Gcp-like_dom"/>
</dbReference>
<dbReference type="NCBIfam" id="TIGR03725">
    <property type="entry name" value="T6A_YeaZ"/>
    <property type="match status" value="1"/>
</dbReference>
<evidence type="ECO:0000313" key="3">
    <source>
        <dbReference type="Proteomes" id="UP000651668"/>
    </source>
</evidence>
<dbReference type="InterPro" id="IPR043129">
    <property type="entry name" value="ATPase_NBD"/>
</dbReference>
<reference evidence="2" key="1">
    <citation type="journal article" date="2014" name="Int. J. Syst. Evol. Microbiol.">
        <title>Complete genome sequence of Corynebacterium casei LMG S-19264T (=DSM 44701T), isolated from a smear-ripened cheese.</title>
        <authorList>
            <consortium name="US DOE Joint Genome Institute (JGI-PGF)"/>
            <person name="Walter F."/>
            <person name="Albersmeier A."/>
            <person name="Kalinowski J."/>
            <person name="Ruckert C."/>
        </authorList>
    </citation>
    <scope>NUCLEOTIDE SEQUENCE</scope>
    <source>
        <strain evidence="2">CGMCC 1.15343</strain>
    </source>
</reference>